<accession>A0A9W7GKK1</accession>
<dbReference type="GO" id="GO:0008270">
    <property type="term" value="F:zinc ion binding"/>
    <property type="evidence" value="ECO:0007669"/>
    <property type="project" value="InterPro"/>
</dbReference>
<comment type="caution">
    <text evidence="3">The sequence shown here is derived from an EMBL/GenBank/DDBJ whole genome shotgun (WGS) entry which is preliminary data.</text>
</comment>
<dbReference type="SUPFAM" id="SSF46946">
    <property type="entry name" value="S13-like H2TH domain"/>
    <property type="match status" value="1"/>
</dbReference>
<dbReference type="OrthoDB" id="41501at2759"/>
<name>A0A9W7GKK1_9STRA</name>
<organism evidence="3 4">
    <name type="scientific">Triparma columacea</name>
    <dbReference type="NCBI Taxonomy" id="722753"/>
    <lineage>
        <taxon>Eukaryota</taxon>
        <taxon>Sar</taxon>
        <taxon>Stramenopiles</taxon>
        <taxon>Ochrophyta</taxon>
        <taxon>Bolidophyceae</taxon>
        <taxon>Parmales</taxon>
        <taxon>Triparmaceae</taxon>
        <taxon>Triparma</taxon>
    </lineage>
</organism>
<dbReference type="AlphaFoldDB" id="A0A9W7GKK1"/>
<reference evidence="4" key="1">
    <citation type="journal article" date="2023" name="Commun. Biol.">
        <title>Genome analysis of Parmales, the sister group of diatoms, reveals the evolutionary specialization of diatoms from phago-mixotrophs to photoautotrophs.</title>
        <authorList>
            <person name="Ban H."/>
            <person name="Sato S."/>
            <person name="Yoshikawa S."/>
            <person name="Yamada K."/>
            <person name="Nakamura Y."/>
            <person name="Ichinomiya M."/>
            <person name="Sato N."/>
            <person name="Blanc-Mathieu R."/>
            <person name="Endo H."/>
            <person name="Kuwata A."/>
            <person name="Ogata H."/>
        </authorList>
    </citation>
    <scope>NUCLEOTIDE SEQUENCE [LARGE SCALE GENOMIC DNA]</scope>
</reference>
<dbReference type="GO" id="GO:0003906">
    <property type="term" value="F:DNA-(apurinic or apyrimidinic site) endonuclease activity"/>
    <property type="evidence" value="ECO:0007669"/>
    <property type="project" value="InterPro"/>
</dbReference>
<evidence type="ECO:0000259" key="2">
    <source>
        <dbReference type="SMART" id="SM01232"/>
    </source>
</evidence>
<dbReference type="GO" id="GO:0006284">
    <property type="term" value="P:base-excision repair"/>
    <property type="evidence" value="ECO:0007669"/>
    <property type="project" value="InterPro"/>
</dbReference>
<dbReference type="SMART" id="SM01232">
    <property type="entry name" value="H2TH"/>
    <property type="match status" value="1"/>
</dbReference>
<dbReference type="GO" id="GO:0016799">
    <property type="term" value="F:hydrolase activity, hydrolyzing N-glycosyl compounds"/>
    <property type="evidence" value="ECO:0007669"/>
    <property type="project" value="InterPro"/>
</dbReference>
<feature type="domain" description="Formamidopyrimidine-DNA glycosylase H2TH DNA-binding" evidence="2">
    <location>
        <begin position="136"/>
        <end position="217"/>
    </location>
</feature>
<keyword evidence="4" id="KW-1185">Reference proteome</keyword>
<dbReference type="Pfam" id="PF07386">
    <property type="entry name" value="DUF1499"/>
    <property type="match status" value="1"/>
</dbReference>
<dbReference type="InterPro" id="IPR015886">
    <property type="entry name" value="H2TH_FPG"/>
</dbReference>
<dbReference type="GO" id="GO:0003684">
    <property type="term" value="F:damaged DNA binding"/>
    <property type="evidence" value="ECO:0007669"/>
    <property type="project" value="InterPro"/>
</dbReference>
<sequence length="480" mass="53108">MGEGPSVKAWVEKNRKKIGSEVTKEVYDGDLDWPLGKPPDLKGGKLMKMECLGKLILTTFEKEIRSSPFAARTTTTTTTLLLCRGSGGGRDNGVLMKLNFPGNLSITIFKAGESNRGAFVTTISVADAQTLRSSRQHLDVTGDDAVFNADAVLDVLGKADQKQYLATVLLDQTIFPGVGNVMKIECLFHFSLHPEALLKDVDGEKRREIVLWLRDFAMRWYKLKVATTDEERADILLGAQLYWINARGMGHENDAPEGYQGRRKVVCPRSFCGEKTSTMQGFSPTPALAFQNKLDTKYDDRPRQRGSPPKDLGFKSRETSYGVSYDGLKPCKPSPNCFCSSPPPPDAEDDPLAPIPIPRWVGPSSATMDDVVKVINTYEVGHDSIDGGGFKIISQSPTYLYVQFESYKNGYVDDFEVAMLPGSPPTFDVRSSSRLGYLDYGVNAKRINYIANRLNSEYNWSAPGVNLSKFQNYAILNSLS</sequence>
<dbReference type="PANTHER" id="PTHR34801">
    <property type="entry name" value="EXPRESSED PROTEIN"/>
    <property type="match status" value="1"/>
</dbReference>
<feature type="region of interest" description="Disordered" evidence="1">
    <location>
        <begin position="296"/>
        <end position="317"/>
    </location>
</feature>
<dbReference type="PANTHER" id="PTHR34801:SF6">
    <property type="entry name" value="SLL1620 PROTEIN"/>
    <property type="match status" value="1"/>
</dbReference>
<dbReference type="InterPro" id="IPR010979">
    <property type="entry name" value="Ribosomal_uS13-like_H2TH"/>
</dbReference>
<evidence type="ECO:0000313" key="3">
    <source>
        <dbReference type="EMBL" id="GMI46461.1"/>
    </source>
</evidence>
<protein>
    <recommendedName>
        <fullName evidence="2">Formamidopyrimidine-DNA glycosylase H2TH DNA-binding domain-containing protein</fullName>
    </recommendedName>
</protein>
<evidence type="ECO:0000256" key="1">
    <source>
        <dbReference type="SAM" id="MobiDB-lite"/>
    </source>
</evidence>
<dbReference type="EMBL" id="BRYA01000299">
    <property type="protein sequence ID" value="GMI46461.1"/>
    <property type="molecule type" value="Genomic_DNA"/>
</dbReference>
<dbReference type="Gene3D" id="1.10.8.50">
    <property type="match status" value="1"/>
</dbReference>
<evidence type="ECO:0000313" key="4">
    <source>
        <dbReference type="Proteomes" id="UP001165065"/>
    </source>
</evidence>
<dbReference type="InterPro" id="IPR010865">
    <property type="entry name" value="DUF1499"/>
</dbReference>
<gene>
    <name evidence="3" type="ORF">TrCOL_g6859</name>
</gene>
<dbReference type="Proteomes" id="UP001165065">
    <property type="component" value="Unassembled WGS sequence"/>
</dbReference>
<proteinExistence type="predicted"/>